<gene>
    <name evidence="2" type="ORF">TSUD_371070</name>
</gene>
<accession>A0A2Z6P7U5</accession>
<feature type="region of interest" description="Disordered" evidence="1">
    <location>
        <begin position="24"/>
        <end position="89"/>
    </location>
</feature>
<evidence type="ECO:0000256" key="1">
    <source>
        <dbReference type="SAM" id="MobiDB-lite"/>
    </source>
</evidence>
<feature type="compositionally biased region" description="Acidic residues" evidence="1">
    <location>
        <begin position="39"/>
        <end position="48"/>
    </location>
</feature>
<dbReference type="Proteomes" id="UP000242715">
    <property type="component" value="Unassembled WGS sequence"/>
</dbReference>
<name>A0A2Z6P7U5_TRISU</name>
<sequence>MMRPLLSASQTEEKRKLEELRRALIGKAKNQKNSGCLPDAEEGEAEDTDGLHTEEGEAGQIEKTESLAEGKEQRASSHPRMQKENEMCVLKKKYKIGHLQ</sequence>
<proteinExistence type="predicted"/>
<evidence type="ECO:0000313" key="3">
    <source>
        <dbReference type="Proteomes" id="UP000242715"/>
    </source>
</evidence>
<dbReference type="AlphaFoldDB" id="A0A2Z6P7U5"/>
<reference evidence="3" key="1">
    <citation type="journal article" date="2017" name="Front. Plant Sci.">
        <title>Climate Clever Clovers: New Paradigm to Reduce the Environmental Footprint of Ruminants by Breeding Low Methanogenic Forages Utilizing Haplotype Variation.</title>
        <authorList>
            <person name="Kaur P."/>
            <person name="Appels R."/>
            <person name="Bayer P.E."/>
            <person name="Keeble-Gagnere G."/>
            <person name="Wang J."/>
            <person name="Hirakawa H."/>
            <person name="Shirasawa K."/>
            <person name="Vercoe P."/>
            <person name="Stefanova K."/>
            <person name="Durmic Z."/>
            <person name="Nichols P."/>
            <person name="Revell C."/>
            <person name="Isobe S.N."/>
            <person name="Edwards D."/>
            <person name="Erskine W."/>
        </authorList>
    </citation>
    <scope>NUCLEOTIDE SEQUENCE [LARGE SCALE GENOMIC DNA]</scope>
    <source>
        <strain evidence="3">cv. Daliak</strain>
    </source>
</reference>
<keyword evidence="3" id="KW-1185">Reference proteome</keyword>
<feature type="compositionally biased region" description="Basic and acidic residues" evidence="1">
    <location>
        <begin position="49"/>
        <end position="86"/>
    </location>
</feature>
<organism evidence="2 3">
    <name type="scientific">Trifolium subterraneum</name>
    <name type="common">Subterranean clover</name>
    <dbReference type="NCBI Taxonomy" id="3900"/>
    <lineage>
        <taxon>Eukaryota</taxon>
        <taxon>Viridiplantae</taxon>
        <taxon>Streptophyta</taxon>
        <taxon>Embryophyta</taxon>
        <taxon>Tracheophyta</taxon>
        <taxon>Spermatophyta</taxon>
        <taxon>Magnoliopsida</taxon>
        <taxon>eudicotyledons</taxon>
        <taxon>Gunneridae</taxon>
        <taxon>Pentapetalae</taxon>
        <taxon>rosids</taxon>
        <taxon>fabids</taxon>
        <taxon>Fabales</taxon>
        <taxon>Fabaceae</taxon>
        <taxon>Papilionoideae</taxon>
        <taxon>50 kb inversion clade</taxon>
        <taxon>NPAAA clade</taxon>
        <taxon>Hologalegina</taxon>
        <taxon>IRL clade</taxon>
        <taxon>Trifolieae</taxon>
        <taxon>Trifolium</taxon>
    </lineage>
</organism>
<protein>
    <submittedName>
        <fullName evidence="2">Uncharacterized protein</fullName>
    </submittedName>
</protein>
<dbReference type="EMBL" id="DF974119">
    <property type="protein sequence ID" value="GAU45390.1"/>
    <property type="molecule type" value="Genomic_DNA"/>
</dbReference>
<evidence type="ECO:0000313" key="2">
    <source>
        <dbReference type="EMBL" id="GAU45390.1"/>
    </source>
</evidence>